<dbReference type="InterPro" id="IPR011032">
    <property type="entry name" value="GroES-like_sf"/>
</dbReference>
<dbReference type="InterPro" id="IPR020843">
    <property type="entry name" value="ER"/>
</dbReference>
<dbReference type="Proteomes" id="UP001303473">
    <property type="component" value="Unassembled WGS sequence"/>
</dbReference>
<sequence length="351" mass="37321">MATTIRKALISSFSTHDDVTTISVVSAPLPAPGKKHVQVRVSYAGFSGADINMRMGIYPMQRKAPLTPGYCMVGRVAAIGPSCTPQYRVGDMVAAVTTYDAQAELINVDESLLIPVPQELAVRDDLVQQTAALVLDWNTAYGMVSHATDVQSGQSVFVHGLSGAVGQGLMTLCLLRGARVYGTASKRNHQTLLDAGCAGVFEYRNKGWVQAMKELGGADAVFDPLGFESWDESFSILSGKGILVGYGGNQAVLSGGEEKPRSPLPHIAKLLAKGASPFCGKRTSFYYIKPGTSTCAADLQACMGLLKKGKIQVPIKAVWELNTEGIRDAHRSWGKIEGMGSLLIRVGADGV</sequence>
<feature type="domain" description="Enoyl reductase (ER)" evidence="1">
    <location>
        <begin position="17"/>
        <end position="344"/>
    </location>
</feature>
<dbReference type="Gene3D" id="3.40.50.720">
    <property type="entry name" value="NAD(P)-binding Rossmann-like Domain"/>
    <property type="match status" value="1"/>
</dbReference>
<dbReference type="InterPro" id="IPR036291">
    <property type="entry name" value="NAD(P)-bd_dom_sf"/>
</dbReference>
<dbReference type="InterPro" id="IPR013149">
    <property type="entry name" value="ADH-like_C"/>
</dbReference>
<proteinExistence type="predicted"/>
<dbReference type="InterPro" id="IPR051397">
    <property type="entry name" value="Zn-ADH-like_protein"/>
</dbReference>
<dbReference type="SUPFAM" id="SSF50129">
    <property type="entry name" value="GroES-like"/>
    <property type="match status" value="1"/>
</dbReference>
<dbReference type="SUPFAM" id="SSF51735">
    <property type="entry name" value="NAD(P)-binding Rossmann-fold domains"/>
    <property type="match status" value="1"/>
</dbReference>
<dbReference type="GO" id="GO:0005739">
    <property type="term" value="C:mitochondrion"/>
    <property type="evidence" value="ECO:0007669"/>
    <property type="project" value="TreeGrafter"/>
</dbReference>
<dbReference type="Pfam" id="PF00107">
    <property type="entry name" value="ADH_zinc_N"/>
    <property type="match status" value="1"/>
</dbReference>
<name>A0AAN6N0Z7_9PEZI</name>
<dbReference type="Gene3D" id="3.90.180.10">
    <property type="entry name" value="Medium-chain alcohol dehydrogenases, catalytic domain"/>
    <property type="match status" value="1"/>
</dbReference>
<dbReference type="PANTHER" id="PTHR43677">
    <property type="entry name" value="SHORT-CHAIN DEHYDROGENASE/REDUCTASE"/>
    <property type="match status" value="1"/>
</dbReference>
<dbReference type="PANTHER" id="PTHR43677:SF4">
    <property type="entry name" value="QUINONE OXIDOREDUCTASE-LIKE PROTEIN 2"/>
    <property type="match status" value="1"/>
</dbReference>
<gene>
    <name evidence="2" type="ORF">QBC46DRAFT_395288</name>
</gene>
<evidence type="ECO:0000259" key="1">
    <source>
        <dbReference type="SMART" id="SM00829"/>
    </source>
</evidence>
<dbReference type="SMART" id="SM00829">
    <property type="entry name" value="PKS_ER"/>
    <property type="match status" value="1"/>
</dbReference>
<evidence type="ECO:0000313" key="2">
    <source>
        <dbReference type="EMBL" id="KAK3936344.1"/>
    </source>
</evidence>
<organism evidence="2 3">
    <name type="scientific">Diplogelasinospora grovesii</name>
    <dbReference type="NCBI Taxonomy" id="303347"/>
    <lineage>
        <taxon>Eukaryota</taxon>
        <taxon>Fungi</taxon>
        <taxon>Dikarya</taxon>
        <taxon>Ascomycota</taxon>
        <taxon>Pezizomycotina</taxon>
        <taxon>Sordariomycetes</taxon>
        <taxon>Sordariomycetidae</taxon>
        <taxon>Sordariales</taxon>
        <taxon>Diplogelasinosporaceae</taxon>
        <taxon>Diplogelasinospora</taxon>
    </lineage>
</organism>
<accession>A0AAN6N0Z7</accession>
<dbReference type="InterPro" id="IPR013154">
    <property type="entry name" value="ADH-like_N"/>
</dbReference>
<dbReference type="GO" id="GO:0016491">
    <property type="term" value="F:oxidoreductase activity"/>
    <property type="evidence" value="ECO:0007669"/>
    <property type="project" value="InterPro"/>
</dbReference>
<reference evidence="3" key="1">
    <citation type="journal article" date="2023" name="Mol. Phylogenet. Evol.">
        <title>Genome-scale phylogeny and comparative genomics of the fungal order Sordariales.</title>
        <authorList>
            <person name="Hensen N."/>
            <person name="Bonometti L."/>
            <person name="Westerberg I."/>
            <person name="Brannstrom I.O."/>
            <person name="Guillou S."/>
            <person name="Cros-Aarteil S."/>
            <person name="Calhoun S."/>
            <person name="Haridas S."/>
            <person name="Kuo A."/>
            <person name="Mondo S."/>
            <person name="Pangilinan J."/>
            <person name="Riley R."/>
            <person name="LaButti K."/>
            <person name="Andreopoulos B."/>
            <person name="Lipzen A."/>
            <person name="Chen C."/>
            <person name="Yan M."/>
            <person name="Daum C."/>
            <person name="Ng V."/>
            <person name="Clum A."/>
            <person name="Steindorff A."/>
            <person name="Ohm R.A."/>
            <person name="Martin F."/>
            <person name="Silar P."/>
            <person name="Natvig D.O."/>
            <person name="Lalanne C."/>
            <person name="Gautier V."/>
            <person name="Ament-Velasquez S.L."/>
            <person name="Kruys A."/>
            <person name="Hutchinson M.I."/>
            <person name="Powell A.J."/>
            <person name="Barry K."/>
            <person name="Miller A.N."/>
            <person name="Grigoriev I.V."/>
            <person name="Debuchy R."/>
            <person name="Gladieux P."/>
            <person name="Hiltunen Thoren M."/>
            <person name="Johannesson H."/>
        </authorList>
    </citation>
    <scope>NUCLEOTIDE SEQUENCE [LARGE SCALE GENOMIC DNA]</scope>
    <source>
        <strain evidence="3">CBS 340.73</strain>
    </source>
</reference>
<comment type="caution">
    <text evidence="2">The sequence shown here is derived from an EMBL/GenBank/DDBJ whole genome shotgun (WGS) entry which is preliminary data.</text>
</comment>
<dbReference type="Pfam" id="PF08240">
    <property type="entry name" value="ADH_N"/>
    <property type="match status" value="1"/>
</dbReference>
<dbReference type="EMBL" id="MU853886">
    <property type="protein sequence ID" value="KAK3936344.1"/>
    <property type="molecule type" value="Genomic_DNA"/>
</dbReference>
<dbReference type="AlphaFoldDB" id="A0AAN6N0Z7"/>
<evidence type="ECO:0000313" key="3">
    <source>
        <dbReference type="Proteomes" id="UP001303473"/>
    </source>
</evidence>
<dbReference type="CDD" id="cd08273">
    <property type="entry name" value="MDR8"/>
    <property type="match status" value="1"/>
</dbReference>
<protein>
    <submittedName>
        <fullName evidence="2">Zinc-binding dehydrogenase</fullName>
    </submittedName>
</protein>
<keyword evidence="3" id="KW-1185">Reference proteome</keyword>